<evidence type="ECO:0000256" key="5">
    <source>
        <dbReference type="ARBA" id="ARBA00022490"/>
    </source>
</evidence>
<gene>
    <name evidence="25" type="ORF">GDO86_000498</name>
</gene>
<dbReference type="InterPro" id="IPR019787">
    <property type="entry name" value="Znf_PHD-finger"/>
</dbReference>
<dbReference type="GO" id="GO:0006915">
    <property type="term" value="P:apoptotic process"/>
    <property type="evidence" value="ECO:0007669"/>
    <property type="project" value="UniProtKB-KW"/>
</dbReference>
<dbReference type="OrthoDB" id="20839at2759"/>
<sequence length="822" mass="94201">MKRARLPSSSDESDDNGSISTSCSQQSRSQHRGILQHEDRKPSEVFRTDLITAMKLPDSYQLNTEDYYILADPWRQDWEKGVQVPVNPEYIPEPVARETAEKDKVITFTRPRKYIHSSGSEPPELGYVDIQTLADAVCRYDLNEMDVAWLEIINEEFKEMGMPQLDEYILERAMEEFEQKCYDNMNHAIETEEGLGIEYDEDVVCDVCQSPDGEDGNEMVFCDKCNICVHQACYGILKVPEGSWLCRTCALGAQPKCLLCPKKGGAMKPTRSGTKWVHVSCALWIPEVSIGSPEKMEPITKVSHIPSSRWALICNLCNDKIGACIQCSIKNCRTAFHVTCAFDRGLEMKTILTEEDEVKFKSYCPKHSSTKKLEDHHDEENICDASSTCMDDIEVVNASQQEAKHSSQRKLKLQQLEDDFYTFVNIQEVSQALKVSVDLTDFIYQYWKLRRKANFNKPLITPKKDEEDNLAKREQDVLIRRLQLFTHLRQDLERVRNLTYMVTRREKMKRSVCKVQEQIFYLYSKLGQQENNLGSPLENGLLFNTQSSNTDTLKIEDLKWHSAFFRKQLGSTLGCPIKVSHKKERAQIHGKPAHPMYQMSDRKRDEQSPDCTFSFEKAIAKIKPVHHKHGASMPEHRKRRDSRNPSDTIKADLKEKPPKQHNKSPKTAELSEKTSENKRIHSHTRGKTPTSNTKRQSSHSLTRYSGSMIKIHCNQTSLKVPSSPVKNWGGFRIPKKGDRQPVKVETCQPNSNCHFLEQVSSKEMAKEKLKMDSENDGYTPDGELSDTESEPSNKCRNQRLASSSTISRGYETDFIRRSILAS</sequence>
<dbReference type="InterPro" id="IPR019786">
    <property type="entry name" value="Zinc_finger_PHD-type_CS"/>
</dbReference>
<dbReference type="CDD" id="cd15679">
    <property type="entry name" value="PHD_JADE1"/>
    <property type="match status" value="1"/>
</dbReference>
<dbReference type="GO" id="GO:0008270">
    <property type="term" value="F:zinc ion binding"/>
    <property type="evidence" value="ECO:0007669"/>
    <property type="project" value="UniProtKB-KW"/>
</dbReference>
<comment type="caution">
    <text evidence="25">The sequence shown here is derived from an EMBL/GenBank/DDBJ whole genome shotgun (WGS) entry which is preliminary data.</text>
</comment>
<dbReference type="CDD" id="cd15671">
    <property type="entry name" value="ePHD_JADE"/>
    <property type="match status" value="1"/>
</dbReference>
<keyword evidence="6" id="KW-0053">Apoptosis</keyword>
<dbReference type="InterPro" id="IPR011011">
    <property type="entry name" value="Znf_FYVE_PHD"/>
</dbReference>
<evidence type="ECO:0000256" key="22">
    <source>
        <dbReference type="SAM" id="MobiDB-lite"/>
    </source>
</evidence>
<comment type="subcellular location">
    <subcellularLocation>
        <location evidence="3">Chromosome</location>
    </subcellularLocation>
    <subcellularLocation>
        <location evidence="1">Cytoplasm</location>
        <location evidence="1">Cytoskeleton</location>
        <location evidence="1">Cilium basal body</location>
    </subcellularLocation>
    <subcellularLocation>
        <location evidence="2">Nucleus</location>
    </subcellularLocation>
</comment>
<keyword evidence="4" id="KW-0158">Chromosome</keyword>
<dbReference type="EMBL" id="JAACNH010000001">
    <property type="protein sequence ID" value="KAG8453894.1"/>
    <property type="molecule type" value="Genomic_DNA"/>
</dbReference>
<feature type="region of interest" description="Disordered" evidence="22">
    <location>
        <begin position="767"/>
        <end position="807"/>
    </location>
</feature>
<evidence type="ECO:0000256" key="10">
    <source>
        <dbReference type="ARBA" id="ARBA00022833"/>
    </source>
</evidence>
<dbReference type="InterPro" id="IPR013083">
    <property type="entry name" value="Znf_RING/FYVE/PHD"/>
</dbReference>
<keyword evidence="9 21" id="KW-0863">Zinc-finger</keyword>
<accession>A0A8T2K8S6</accession>
<evidence type="ECO:0000256" key="18">
    <source>
        <dbReference type="ARBA" id="ARBA00040212"/>
    </source>
</evidence>
<keyword evidence="13" id="KW-0804">Transcription</keyword>
<evidence type="ECO:0000256" key="19">
    <source>
        <dbReference type="ARBA" id="ARBA00041998"/>
    </source>
</evidence>
<comment type="similarity">
    <text evidence="17">Belongs to the JADE family.</text>
</comment>
<dbReference type="InterPro" id="IPR019542">
    <property type="entry name" value="Enhancer_polycomb-like_N"/>
</dbReference>
<evidence type="ECO:0000256" key="7">
    <source>
        <dbReference type="ARBA" id="ARBA00022723"/>
    </source>
</evidence>
<feature type="compositionally biased region" description="Basic and acidic residues" evidence="22">
    <location>
        <begin position="669"/>
        <end position="679"/>
    </location>
</feature>
<evidence type="ECO:0000256" key="1">
    <source>
        <dbReference type="ARBA" id="ARBA00004120"/>
    </source>
</evidence>
<dbReference type="Pfam" id="PF13831">
    <property type="entry name" value="PHD_2"/>
    <property type="match status" value="1"/>
</dbReference>
<dbReference type="SMART" id="SM00249">
    <property type="entry name" value="PHD"/>
    <property type="match status" value="2"/>
</dbReference>
<evidence type="ECO:0000256" key="11">
    <source>
        <dbReference type="ARBA" id="ARBA00023015"/>
    </source>
</evidence>
<dbReference type="PANTHER" id="PTHR13793:SF79">
    <property type="entry name" value="PROTEIN JADE-1"/>
    <property type="match status" value="1"/>
</dbReference>
<evidence type="ECO:0000259" key="23">
    <source>
        <dbReference type="PROSITE" id="PS50016"/>
    </source>
</evidence>
<evidence type="ECO:0000256" key="20">
    <source>
        <dbReference type="ARBA" id="ARBA00042970"/>
    </source>
</evidence>
<evidence type="ECO:0000256" key="17">
    <source>
        <dbReference type="ARBA" id="ARBA00038371"/>
    </source>
</evidence>
<organism evidence="25 26">
    <name type="scientific">Hymenochirus boettgeri</name>
    <name type="common">Congo dwarf clawed frog</name>
    <dbReference type="NCBI Taxonomy" id="247094"/>
    <lineage>
        <taxon>Eukaryota</taxon>
        <taxon>Metazoa</taxon>
        <taxon>Chordata</taxon>
        <taxon>Craniata</taxon>
        <taxon>Vertebrata</taxon>
        <taxon>Euteleostomi</taxon>
        <taxon>Amphibia</taxon>
        <taxon>Batrachia</taxon>
        <taxon>Anura</taxon>
        <taxon>Pipoidea</taxon>
        <taxon>Pipidae</taxon>
        <taxon>Pipinae</taxon>
        <taxon>Hymenochirus</taxon>
    </lineage>
</organism>
<dbReference type="SUPFAM" id="SSF57903">
    <property type="entry name" value="FYVE/PHD zinc finger"/>
    <property type="match status" value="1"/>
</dbReference>
<evidence type="ECO:0000313" key="25">
    <source>
        <dbReference type="EMBL" id="KAG8453895.1"/>
    </source>
</evidence>
<dbReference type="GO" id="GO:0005634">
    <property type="term" value="C:nucleus"/>
    <property type="evidence" value="ECO:0007669"/>
    <property type="project" value="UniProtKB-SubCell"/>
</dbReference>
<feature type="compositionally biased region" description="Low complexity" evidence="22">
    <location>
        <begin position="18"/>
        <end position="28"/>
    </location>
</feature>
<dbReference type="PROSITE" id="PS50016">
    <property type="entry name" value="ZF_PHD_2"/>
    <property type="match status" value="1"/>
</dbReference>
<dbReference type="PANTHER" id="PTHR13793">
    <property type="entry name" value="PHD FINGER PROTEINS"/>
    <property type="match status" value="1"/>
</dbReference>
<dbReference type="PROSITE" id="PS51805">
    <property type="entry name" value="EPHD"/>
    <property type="match status" value="1"/>
</dbReference>
<dbReference type="InterPro" id="IPR001965">
    <property type="entry name" value="Znf_PHD"/>
</dbReference>
<feature type="region of interest" description="Disordered" evidence="22">
    <location>
        <begin position="623"/>
        <end position="701"/>
    </location>
</feature>
<keyword evidence="12" id="KW-0010">Activator</keyword>
<evidence type="ECO:0000256" key="12">
    <source>
        <dbReference type="ARBA" id="ARBA00023159"/>
    </source>
</evidence>
<dbReference type="Gene3D" id="3.30.40.10">
    <property type="entry name" value="Zinc/RING finger domain, C3HC4 (zinc finger)"/>
    <property type="match status" value="2"/>
</dbReference>
<dbReference type="Pfam" id="PF10513">
    <property type="entry name" value="EPL1"/>
    <property type="match status" value="1"/>
</dbReference>
<evidence type="ECO:0000256" key="9">
    <source>
        <dbReference type="ARBA" id="ARBA00022771"/>
    </source>
</evidence>
<evidence type="ECO:0000313" key="26">
    <source>
        <dbReference type="Proteomes" id="UP000812440"/>
    </source>
</evidence>
<protein>
    <recommendedName>
        <fullName evidence="18">Protein Jade-1</fullName>
    </recommendedName>
    <alternativeName>
        <fullName evidence="19">Jade family PHD finger protein 1</fullName>
    </alternativeName>
    <alternativeName>
        <fullName evidence="20">PHD finger protein 17</fullName>
    </alternativeName>
</protein>
<dbReference type="InterPro" id="IPR039546">
    <property type="entry name" value="Jade-1_PHD"/>
</dbReference>
<keyword evidence="7" id="KW-0479">Metal-binding</keyword>
<feature type="domain" description="PHD-type" evidence="24">
    <location>
        <begin position="254"/>
        <end position="368"/>
    </location>
</feature>
<evidence type="ECO:0000256" key="6">
    <source>
        <dbReference type="ARBA" id="ARBA00022703"/>
    </source>
</evidence>
<keyword evidence="10" id="KW-0862">Zinc</keyword>
<evidence type="ECO:0000256" key="2">
    <source>
        <dbReference type="ARBA" id="ARBA00004123"/>
    </source>
</evidence>
<feature type="region of interest" description="Disordered" evidence="22">
    <location>
        <begin position="583"/>
        <end position="610"/>
    </location>
</feature>
<evidence type="ECO:0000256" key="4">
    <source>
        <dbReference type="ARBA" id="ARBA00022454"/>
    </source>
</evidence>
<dbReference type="FunFam" id="3.30.40.10:FF:000004">
    <property type="entry name" value="Jade family PHD finger 2"/>
    <property type="match status" value="1"/>
</dbReference>
<proteinExistence type="inferred from homology"/>
<evidence type="ECO:0000256" key="3">
    <source>
        <dbReference type="ARBA" id="ARBA00004286"/>
    </source>
</evidence>
<dbReference type="GO" id="GO:0000123">
    <property type="term" value="C:histone acetyltransferase complex"/>
    <property type="evidence" value="ECO:0007669"/>
    <property type="project" value="TreeGrafter"/>
</dbReference>
<keyword evidence="14" id="KW-0206">Cytoskeleton</keyword>
<evidence type="ECO:0000256" key="14">
    <source>
        <dbReference type="ARBA" id="ARBA00023212"/>
    </source>
</evidence>
<keyword evidence="8" id="KW-0677">Repeat</keyword>
<dbReference type="InterPro" id="IPR034732">
    <property type="entry name" value="EPHD"/>
</dbReference>
<dbReference type="GO" id="GO:0006357">
    <property type="term" value="P:regulation of transcription by RNA polymerase II"/>
    <property type="evidence" value="ECO:0007669"/>
    <property type="project" value="TreeGrafter"/>
</dbReference>
<dbReference type="Pfam" id="PF13832">
    <property type="entry name" value="zf-HC5HC2H_2"/>
    <property type="match status" value="1"/>
</dbReference>
<evidence type="ECO:0000259" key="24">
    <source>
        <dbReference type="PROSITE" id="PS51805"/>
    </source>
</evidence>
<feature type="compositionally biased region" description="Basic and acidic residues" evidence="22">
    <location>
        <begin position="649"/>
        <end position="658"/>
    </location>
</feature>
<feature type="domain" description="PHD-type" evidence="23">
    <location>
        <begin position="202"/>
        <end position="252"/>
    </location>
</feature>
<keyword evidence="11" id="KW-0805">Transcription regulation</keyword>
<evidence type="ECO:0000256" key="16">
    <source>
        <dbReference type="ARBA" id="ARBA00023273"/>
    </source>
</evidence>
<evidence type="ECO:0000256" key="21">
    <source>
        <dbReference type="PROSITE-ProRule" id="PRU00146"/>
    </source>
</evidence>
<keyword evidence="5" id="KW-0963">Cytoplasm</keyword>
<dbReference type="Proteomes" id="UP000812440">
    <property type="component" value="Chromosome 1"/>
</dbReference>
<evidence type="ECO:0000256" key="8">
    <source>
        <dbReference type="ARBA" id="ARBA00022737"/>
    </source>
</evidence>
<dbReference type="EMBL" id="JAACNH010000001">
    <property type="protein sequence ID" value="KAG8453895.1"/>
    <property type="molecule type" value="Genomic_DNA"/>
</dbReference>
<dbReference type="FunFam" id="3.30.40.10:FF:000030">
    <property type="entry name" value="Protein Jade-1 isoform 1"/>
    <property type="match status" value="1"/>
</dbReference>
<dbReference type="AlphaFoldDB" id="A0A8T2K8S6"/>
<evidence type="ECO:0000256" key="13">
    <source>
        <dbReference type="ARBA" id="ARBA00023163"/>
    </source>
</evidence>
<dbReference type="PROSITE" id="PS01359">
    <property type="entry name" value="ZF_PHD_1"/>
    <property type="match status" value="1"/>
</dbReference>
<feature type="compositionally biased region" description="Basic residues" evidence="22">
    <location>
        <begin position="623"/>
        <end position="641"/>
    </location>
</feature>
<feature type="compositionally biased region" description="Polar residues" evidence="22">
    <location>
        <begin position="687"/>
        <end position="701"/>
    </location>
</feature>
<feature type="region of interest" description="Disordered" evidence="22">
    <location>
        <begin position="1"/>
        <end position="41"/>
    </location>
</feature>
<reference evidence="25" key="1">
    <citation type="thesis" date="2020" institute="ProQuest LLC" country="789 East Eisenhower Parkway, Ann Arbor, MI, USA">
        <title>Comparative Genomics and Chromosome Evolution.</title>
        <authorList>
            <person name="Mudd A.B."/>
        </authorList>
    </citation>
    <scope>NUCLEOTIDE SEQUENCE</scope>
    <source>
        <strain evidence="25">Female2</strain>
        <tissue evidence="25">Blood</tissue>
    </source>
</reference>
<keyword evidence="15" id="KW-0539">Nucleus</keyword>
<keyword evidence="16" id="KW-0966">Cell projection</keyword>
<name>A0A8T2K8S6_9PIPI</name>
<keyword evidence="26" id="KW-1185">Reference proteome</keyword>
<evidence type="ECO:0000256" key="15">
    <source>
        <dbReference type="ARBA" id="ARBA00023242"/>
    </source>
</evidence>
<feature type="compositionally biased region" description="Polar residues" evidence="22">
    <location>
        <begin position="790"/>
        <end position="807"/>
    </location>
</feature>
<dbReference type="InterPro" id="IPR050701">
    <property type="entry name" value="Histone_Mod_Regulator"/>
</dbReference>